<protein>
    <submittedName>
        <fullName evidence="3">Uncharacterized protein</fullName>
    </submittedName>
</protein>
<reference evidence="3" key="2">
    <citation type="journal article" date="2021" name="PeerJ">
        <title>Extensive microbial diversity within the chicken gut microbiome revealed by metagenomics and culture.</title>
        <authorList>
            <person name="Gilroy R."/>
            <person name="Ravi A."/>
            <person name="Getino M."/>
            <person name="Pursley I."/>
            <person name="Horton D.L."/>
            <person name="Alikhan N.F."/>
            <person name="Baker D."/>
            <person name="Gharbi K."/>
            <person name="Hall N."/>
            <person name="Watson M."/>
            <person name="Adriaenssens E.M."/>
            <person name="Foster-Nyarko E."/>
            <person name="Jarju S."/>
            <person name="Secka A."/>
            <person name="Antonio M."/>
            <person name="Oren A."/>
            <person name="Chaudhuri R.R."/>
            <person name="La Ragione R."/>
            <person name="Hildebrand F."/>
            <person name="Pallen M.J."/>
        </authorList>
    </citation>
    <scope>NUCLEOTIDE SEQUENCE</scope>
    <source>
        <strain evidence="3">ChiSjej5B23-6657</strain>
    </source>
</reference>
<keyword evidence="2" id="KW-0812">Transmembrane</keyword>
<comment type="caution">
    <text evidence="3">The sequence shown here is derived from an EMBL/GenBank/DDBJ whole genome shotgun (WGS) entry which is preliminary data.</text>
</comment>
<feature type="compositionally biased region" description="Basic and acidic residues" evidence="1">
    <location>
        <begin position="180"/>
        <end position="197"/>
    </location>
</feature>
<proteinExistence type="predicted"/>
<keyword evidence="2" id="KW-1133">Transmembrane helix</keyword>
<keyword evidence="2" id="KW-0472">Membrane</keyword>
<name>A0A9D1E9K4_9FIRM</name>
<sequence length="227" mass="25560">MRKRKNGFWTFVFSFIPGCAEMYMGFMKMGLSLMVAFFGLWALAAWLGSDIMVFVAIVAWFYSFFHARNMASMSDAELQQTEDVYLYHIPQDFKGPNFSEKSRKWIAILLIIFGVILLYRNVIYFLEDVFEIIPYEVYLITDRLPQVAVAVVIIVLGVKLISGKRQELTRMGAEETADYADDRSWSRESGTAEKTGKESSASDCGTAEGGAAESDTAENGYDGEEDA</sequence>
<feature type="transmembrane region" description="Helical" evidence="2">
    <location>
        <begin position="38"/>
        <end position="65"/>
    </location>
</feature>
<feature type="transmembrane region" description="Helical" evidence="2">
    <location>
        <begin position="144"/>
        <end position="161"/>
    </location>
</feature>
<organism evidence="3 4">
    <name type="scientific">Candidatus Pullilachnospira gallistercoris</name>
    <dbReference type="NCBI Taxonomy" id="2840911"/>
    <lineage>
        <taxon>Bacteria</taxon>
        <taxon>Bacillati</taxon>
        <taxon>Bacillota</taxon>
        <taxon>Clostridia</taxon>
        <taxon>Lachnospirales</taxon>
        <taxon>Lachnospiraceae</taxon>
        <taxon>Lachnospiraceae incertae sedis</taxon>
        <taxon>Candidatus Pullilachnospira</taxon>
    </lineage>
</organism>
<evidence type="ECO:0000313" key="4">
    <source>
        <dbReference type="Proteomes" id="UP000823912"/>
    </source>
</evidence>
<evidence type="ECO:0000256" key="2">
    <source>
        <dbReference type="SAM" id="Phobius"/>
    </source>
</evidence>
<accession>A0A9D1E9K4</accession>
<feature type="region of interest" description="Disordered" evidence="1">
    <location>
        <begin position="176"/>
        <end position="227"/>
    </location>
</feature>
<dbReference type="AlphaFoldDB" id="A0A9D1E9K4"/>
<dbReference type="Proteomes" id="UP000823912">
    <property type="component" value="Unassembled WGS sequence"/>
</dbReference>
<feature type="transmembrane region" description="Helical" evidence="2">
    <location>
        <begin position="105"/>
        <end position="124"/>
    </location>
</feature>
<feature type="transmembrane region" description="Helical" evidence="2">
    <location>
        <begin position="7"/>
        <end position="26"/>
    </location>
</feature>
<dbReference type="EMBL" id="DVHM01000083">
    <property type="protein sequence ID" value="HIR70648.1"/>
    <property type="molecule type" value="Genomic_DNA"/>
</dbReference>
<evidence type="ECO:0000256" key="1">
    <source>
        <dbReference type="SAM" id="MobiDB-lite"/>
    </source>
</evidence>
<gene>
    <name evidence="3" type="ORF">IAA55_05140</name>
</gene>
<evidence type="ECO:0000313" key="3">
    <source>
        <dbReference type="EMBL" id="HIR70648.1"/>
    </source>
</evidence>
<reference evidence="3" key="1">
    <citation type="submission" date="2020-10" db="EMBL/GenBank/DDBJ databases">
        <authorList>
            <person name="Gilroy R."/>
        </authorList>
    </citation>
    <scope>NUCLEOTIDE SEQUENCE</scope>
    <source>
        <strain evidence="3">ChiSjej5B23-6657</strain>
    </source>
</reference>